<feature type="transmembrane region" description="Helical" evidence="7">
    <location>
        <begin position="62"/>
        <end position="82"/>
    </location>
</feature>
<feature type="domain" description="CstA N-terminal" evidence="8">
    <location>
        <begin position="4"/>
        <end position="526"/>
    </location>
</feature>
<feature type="transmembrane region" description="Helical" evidence="7">
    <location>
        <begin position="507"/>
        <end position="528"/>
    </location>
</feature>
<feature type="transmembrane region" description="Helical" evidence="7">
    <location>
        <begin position="161"/>
        <end position="180"/>
    </location>
</feature>
<feature type="transmembrane region" description="Helical" evidence="7">
    <location>
        <begin position="540"/>
        <end position="558"/>
    </location>
</feature>
<accession>A0A7V4UCV5</accession>
<organism evidence="9">
    <name type="scientific">Caldithrix abyssi</name>
    <dbReference type="NCBI Taxonomy" id="187145"/>
    <lineage>
        <taxon>Bacteria</taxon>
        <taxon>Pseudomonadati</taxon>
        <taxon>Calditrichota</taxon>
        <taxon>Calditrichia</taxon>
        <taxon>Calditrichales</taxon>
        <taxon>Calditrichaceae</taxon>
        <taxon>Caldithrix</taxon>
    </lineage>
</organism>
<name>A0A7V4UCV5_CALAY</name>
<feature type="transmembrane region" description="Helical" evidence="7">
    <location>
        <begin position="482"/>
        <end position="501"/>
    </location>
</feature>
<reference evidence="9" key="1">
    <citation type="journal article" date="2020" name="mSystems">
        <title>Genome- and Community-Level Interaction Insights into Carbon Utilization and Element Cycling Functions of Hydrothermarchaeota in Hydrothermal Sediment.</title>
        <authorList>
            <person name="Zhou Z."/>
            <person name="Liu Y."/>
            <person name="Xu W."/>
            <person name="Pan J."/>
            <person name="Luo Z.H."/>
            <person name="Li M."/>
        </authorList>
    </citation>
    <scope>NUCLEOTIDE SEQUENCE [LARGE SCALE GENOMIC DNA]</scope>
    <source>
        <strain evidence="9">HyVt-577</strain>
    </source>
</reference>
<comment type="caution">
    <text evidence="9">The sequence shown here is derived from an EMBL/GenBank/DDBJ whole genome shotgun (WGS) entry which is preliminary data.</text>
</comment>
<keyword evidence="5 7" id="KW-1133">Transmembrane helix</keyword>
<dbReference type="InterPro" id="IPR003706">
    <property type="entry name" value="CstA_N"/>
</dbReference>
<feature type="transmembrane region" description="Helical" evidence="7">
    <location>
        <begin position="250"/>
        <end position="271"/>
    </location>
</feature>
<evidence type="ECO:0000256" key="1">
    <source>
        <dbReference type="ARBA" id="ARBA00004651"/>
    </source>
</evidence>
<comment type="similarity">
    <text evidence="2">Belongs to the peptide transporter carbon starvation (CstA) (TC 2.A.114) family.</text>
</comment>
<dbReference type="InterPro" id="IPR051605">
    <property type="entry name" value="CstA"/>
</dbReference>
<dbReference type="PANTHER" id="PTHR30252:SF0">
    <property type="entry name" value="PEPTIDE TRANSPORTER CSTA"/>
    <property type="match status" value="1"/>
</dbReference>
<comment type="subcellular location">
    <subcellularLocation>
        <location evidence="1">Cell membrane</location>
        <topology evidence="1">Multi-pass membrane protein</topology>
    </subcellularLocation>
</comment>
<feature type="transmembrane region" description="Helical" evidence="7">
    <location>
        <begin position="130"/>
        <end position="155"/>
    </location>
</feature>
<feature type="transmembrane region" description="Helical" evidence="7">
    <location>
        <begin position="187"/>
        <end position="210"/>
    </location>
</feature>
<keyword evidence="3" id="KW-1003">Cell membrane</keyword>
<dbReference type="Proteomes" id="UP000885779">
    <property type="component" value="Unassembled WGS sequence"/>
</dbReference>
<feature type="transmembrane region" description="Helical" evidence="7">
    <location>
        <begin position="451"/>
        <end position="470"/>
    </location>
</feature>
<proteinExistence type="inferred from homology"/>
<evidence type="ECO:0000256" key="4">
    <source>
        <dbReference type="ARBA" id="ARBA00022692"/>
    </source>
</evidence>
<feature type="transmembrane region" description="Helical" evidence="7">
    <location>
        <begin position="407"/>
        <end position="424"/>
    </location>
</feature>
<dbReference type="GO" id="GO:0009267">
    <property type="term" value="P:cellular response to starvation"/>
    <property type="evidence" value="ECO:0007669"/>
    <property type="project" value="InterPro"/>
</dbReference>
<evidence type="ECO:0000259" key="8">
    <source>
        <dbReference type="Pfam" id="PF02554"/>
    </source>
</evidence>
<keyword evidence="6 7" id="KW-0472">Membrane</keyword>
<evidence type="ECO:0000256" key="7">
    <source>
        <dbReference type="SAM" id="Phobius"/>
    </source>
</evidence>
<evidence type="ECO:0000256" key="3">
    <source>
        <dbReference type="ARBA" id="ARBA00022475"/>
    </source>
</evidence>
<dbReference type="GO" id="GO:0005886">
    <property type="term" value="C:plasma membrane"/>
    <property type="evidence" value="ECO:0007669"/>
    <property type="project" value="UniProtKB-SubCell"/>
</dbReference>
<feature type="transmembrane region" description="Helical" evidence="7">
    <location>
        <begin position="222"/>
        <end position="243"/>
    </location>
</feature>
<feature type="transmembrane region" description="Helical" evidence="7">
    <location>
        <begin position="88"/>
        <end position="109"/>
    </location>
</feature>
<dbReference type="AlphaFoldDB" id="A0A7V4UCV5"/>
<dbReference type="EMBL" id="DRQG01000045">
    <property type="protein sequence ID" value="HGY55057.1"/>
    <property type="molecule type" value="Genomic_DNA"/>
</dbReference>
<sequence length="579" mass="62226">METFLLLFITFFGYVLMYRFYGHFIGKAIFKISDSARVPSVEYNDGIDFVPTKKEIIFGHHFTSIAGTGPIVGPAIAIIWGWVPALLWVFLGSVLMGAVHDFGSLIISMRNEGKSISEFTAKYINPRTRIFFFVVVFLALWIVIAIFGLVIALIFNMFPSSVLPVWLQIPISVYLGYLIYRKGGNVMLWSVLAVITLYLTMVLGNFLPVVMPAVLGIPPTGAWTILLLIYAYIASVLPVTTLLQPRDFINAFQLLIAMALLTVGAVIASVGEGMQLVAPAVQLHPTEAPSMWPFLFITIACGAISGFHSLVASGTSAKQVKSENDSLFVGYGAMLVEGSLATLVIIAVAAGIGMGYQTADGQTLFGLNAWNSHYASWTAAQGLGSKVGAFVIGAANMISTLGVPHSLAVVIMGVFIASFAGTTLDTATRIQRYVISELAEDLHIDVLKNRYAATAFAVGSAALLAFASGADGKGALTLWPMFGAVNQTLAALALIVITLYLKTKGGIKWLIAGLPAAFMAVMTLWASLLNQISFVDKSNLLLVLVNGVIIFIVVWIIGEGLFRFFAPAAEKVSEAKEHI</sequence>
<keyword evidence="4 7" id="KW-0812">Transmembrane</keyword>
<dbReference type="PANTHER" id="PTHR30252">
    <property type="entry name" value="INNER MEMBRANE PEPTIDE TRANSPORTER"/>
    <property type="match status" value="1"/>
</dbReference>
<evidence type="ECO:0000256" key="5">
    <source>
        <dbReference type="ARBA" id="ARBA00022989"/>
    </source>
</evidence>
<evidence type="ECO:0000256" key="2">
    <source>
        <dbReference type="ARBA" id="ARBA00007755"/>
    </source>
</evidence>
<feature type="transmembrane region" description="Helical" evidence="7">
    <location>
        <begin position="291"/>
        <end position="315"/>
    </location>
</feature>
<evidence type="ECO:0000313" key="9">
    <source>
        <dbReference type="EMBL" id="HGY55057.1"/>
    </source>
</evidence>
<feature type="transmembrane region" description="Helical" evidence="7">
    <location>
        <begin position="327"/>
        <end position="354"/>
    </location>
</feature>
<evidence type="ECO:0000256" key="6">
    <source>
        <dbReference type="ARBA" id="ARBA00023136"/>
    </source>
</evidence>
<gene>
    <name evidence="9" type="ORF">ENK44_05105</name>
</gene>
<dbReference type="Pfam" id="PF02554">
    <property type="entry name" value="CstA"/>
    <property type="match status" value="1"/>
</dbReference>
<feature type="transmembrane region" description="Helical" evidence="7">
    <location>
        <begin position="6"/>
        <end position="22"/>
    </location>
</feature>
<protein>
    <submittedName>
        <fullName evidence="9">Carbon starvation protein A</fullName>
    </submittedName>
</protein>